<protein>
    <submittedName>
        <fullName evidence="1">Uncharacterized protein</fullName>
    </submittedName>
</protein>
<reference evidence="1" key="2">
    <citation type="submission" date="2020-11" db="EMBL/GenBank/DDBJ databases">
        <authorList>
            <person name="McCartney M.A."/>
            <person name="Auch B."/>
            <person name="Kono T."/>
            <person name="Mallez S."/>
            <person name="Becker A."/>
            <person name="Gohl D.M."/>
            <person name="Silverstein K.A.T."/>
            <person name="Koren S."/>
            <person name="Bechman K.B."/>
            <person name="Herman A."/>
            <person name="Abrahante J.E."/>
            <person name="Garbe J."/>
        </authorList>
    </citation>
    <scope>NUCLEOTIDE SEQUENCE</scope>
    <source>
        <strain evidence="1">Duluth1</strain>
        <tissue evidence="1">Whole animal</tissue>
    </source>
</reference>
<comment type="caution">
    <text evidence="1">The sequence shown here is derived from an EMBL/GenBank/DDBJ whole genome shotgun (WGS) entry which is preliminary data.</text>
</comment>
<keyword evidence="2" id="KW-1185">Reference proteome</keyword>
<reference evidence="1" key="1">
    <citation type="journal article" date="2019" name="bioRxiv">
        <title>The Genome of the Zebra Mussel, Dreissena polymorpha: A Resource for Invasive Species Research.</title>
        <authorList>
            <person name="McCartney M.A."/>
            <person name="Auch B."/>
            <person name="Kono T."/>
            <person name="Mallez S."/>
            <person name="Zhang Y."/>
            <person name="Obille A."/>
            <person name="Becker A."/>
            <person name="Abrahante J.E."/>
            <person name="Garbe J."/>
            <person name="Badalamenti J.P."/>
            <person name="Herman A."/>
            <person name="Mangelson H."/>
            <person name="Liachko I."/>
            <person name="Sullivan S."/>
            <person name="Sone E.D."/>
            <person name="Koren S."/>
            <person name="Silverstein K.A.T."/>
            <person name="Beckman K.B."/>
            <person name="Gohl D.M."/>
        </authorList>
    </citation>
    <scope>NUCLEOTIDE SEQUENCE</scope>
    <source>
        <strain evidence="1">Duluth1</strain>
        <tissue evidence="1">Whole animal</tissue>
    </source>
</reference>
<gene>
    <name evidence="1" type="ORF">DPMN_182200</name>
</gene>
<evidence type="ECO:0000313" key="1">
    <source>
        <dbReference type="EMBL" id="KAH3747770.1"/>
    </source>
</evidence>
<accession>A0A9D4DFZ8</accession>
<dbReference type="AlphaFoldDB" id="A0A9D4DFZ8"/>
<evidence type="ECO:0000313" key="2">
    <source>
        <dbReference type="Proteomes" id="UP000828390"/>
    </source>
</evidence>
<proteinExistence type="predicted"/>
<organism evidence="1 2">
    <name type="scientific">Dreissena polymorpha</name>
    <name type="common">Zebra mussel</name>
    <name type="synonym">Mytilus polymorpha</name>
    <dbReference type="NCBI Taxonomy" id="45954"/>
    <lineage>
        <taxon>Eukaryota</taxon>
        <taxon>Metazoa</taxon>
        <taxon>Spiralia</taxon>
        <taxon>Lophotrochozoa</taxon>
        <taxon>Mollusca</taxon>
        <taxon>Bivalvia</taxon>
        <taxon>Autobranchia</taxon>
        <taxon>Heteroconchia</taxon>
        <taxon>Euheterodonta</taxon>
        <taxon>Imparidentia</taxon>
        <taxon>Neoheterodontei</taxon>
        <taxon>Myida</taxon>
        <taxon>Dreissenoidea</taxon>
        <taxon>Dreissenidae</taxon>
        <taxon>Dreissena</taxon>
    </lineage>
</organism>
<dbReference type="Proteomes" id="UP000828390">
    <property type="component" value="Unassembled WGS sequence"/>
</dbReference>
<name>A0A9D4DFZ8_DREPO</name>
<dbReference type="EMBL" id="JAIWYP010000010">
    <property type="protein sequence ID" value="KAH3747770.1"/>
    <property type="molecule type" value="Genomic_DNA"/>
</dbReference>
<sequence length="284" mass="30211">MLGEPNPFGGTPLAMLAAQCNKIAAKSQGPLAASELHKGFHPWKKPLSAMDAAHSSLALTSQRMSNFNSSMAMSSSGFNYARSNSLQSCAGAYGSELFYPQSSTNSYTHAQSESCQATLSQKMYGESSSNIGNVYSRVPNGSLYDSWSSYIPNANSYSIKSDLSSSMTSPASWWDMHSNPSNWLSDISGSSNSIHSHLSGSNYPNSDTLNAFGHSLTPNGSTFPHLLQDTFKSILPSNSDLNASSVNSVLDVPFGCCHVVSRLVQVTAALFGTGHMRLPELPGG</sequence>